<accession>A0A7J6A030</accession>
<protein>
    <recommendedName>
        <fullName evidence="3">Elongator complex protein 6</fullName>
    </recommendedName>
    <alternativeName>
        <fullName evidence="4">Protein TMEM103</fullName>
    </alternativeName>
</protein>
<dbReference type="Pfam" id="PF09807">
    <property type="entry name" value="ELP6"/>
    <property type="match status" value="1"/>
</dbReference>
<evidence type="ECO:0000256" key="3">
    <source>
        <dbReference type="ARBA" id="ARBA00020263"/>
    </source>
</evidence>
<evidence type="ECO:0000256" key="1">
    <source>
        <dbReference type="ARBA" id="ARBA00005043"/>
    </source>
</evidence>
<dbReference type="AlphaFoldDB" id="A0A7J6A030"/>
<gene>
    <name evidence="5" type="ORF">AMELA_G00227110</name>
</gene>
<dbReference type="PANTHER" id="PTHR16184">
    <property type="entry name" value="ELONGATOR COMPLEX PROTEIN 6"/>
    <property type="match status" value="1"/>
</dbReference>
<dbReference type="InterPro" id="IPR027417">
    <property type="entry name" value="P-loop_NTPase"/>
</dbReference>
<dbReference type="PANTHER" id="PTHR16184:SF6">
    <property type="entry name" value="ELONGATOR COMPLEX PROTEIN 6"/>
    <property type="match status" value="1"/>
</dbReference>
<evidence type="ECO:0000313" key="6">
    <source>
        <dbReference type="Proteomes" id="UP000593565"/>
    </source>
</evidence>
<comment type="caution">
    <text evidence="5">The sequence shown here is derived from an EMBL/GenBank/DDBJ whole genome shotgun (WGS) entry which is preliminary data.</text>
</comment>
<reference evidence="5 6" key="1">
    <citation type="submission" date="2020-02" db="EMBL/GenBank/DDBJ databases">
        <title>A chromosome-scale genome assembly of the black bullhead catfish (Ameiurus melas).</title>
        <authorList>
            <person name="Wen M."/>
            <person name="Zham M."/>
            <person name="Cabau C."/>
            <person name="Klopp C."/>
            <person name="Donnadieu C."/>
            <person name="Roques C."/>
            <person name="Bouchez O."/>
            <person name="Lampietro C."/>
            <person name="Jouanno E."/>
            <person name="Herpin A."/>
            <person name="Louis A."/>
            <person name="Berthelot C."/>
            <person name="Parey E."/>
            <person name="Roest-Crollius H."/>
            <person name="Braasch I."/>
            <person name="Postlethwait J."/>
            <person name="Robinson-Rechavi M."/>
            <person name="Echchiki A."/>
            <person name="Begum T."/>
            <person name="Montfort J."/>
            <person name="Schartl M."/>
            <person name="Bobe J."/>
            <person name="Guiguen Y."/>
        </authorList>
    </citation>
    <scope>NUCLEOTIDE SEQUENCE [LARGE SCALE GENOMIC DNA]</scope>
    <source>
        <strain evidence="5">M_S1</strain>
        <tissue evidence="5">Blood</tissue>
    </source>
</reference>
<dbReference type="UniPathway" id="UPA00988"/>
<name>A0A7J6A030_AMEME</name>
<organism evidence="5 6">
    <name type="scientific">Ameiurus melas</name>
    <name type="common">Black bullhead</name>
    <name type="synonym">Silurus melas</name>
    <dbReference type="NCBI Taxonomy" id="219545"/>
    <lineage>
        <taxon>Eukaryota</taxon>
        <taxon>Metazoa</taxon>
        <taxon>Chordata</taxon>
        <taxon>Craniata</taxon>
        <taxon>Vertebrata</taxon>
        <taxon>Euteleostomi</taxon>
        <taxon>Actinopterygii</taxon>
        <taxon>Neopterygii</taxon>
        <taxon>Teleostei</taxon>
        <taxon>Ostariophysi</taxon>
        <taxon>Siluriformes</taxon>
        <taxon>Ictaluridae</taxon>
        <taxon>Ameiurus</taxon>
    </lineage>
</organism>
<dbReference type="InterPro" id="IPR018627">
    <property type="entry name" value="ELP6"/>
</dbReference>
<keyword evidence="6" id="KW-1185">Reference proteome</keyword>
<comment type="similarity">
    <text evidence="2">Belongs to the ELP6 family.</text>
</comment>
<evidence type="ECO:0000256" key="2">
    <source>
        <dbReference type="ARBA" id="ARBA00008837"/>
    </source>
</evidence>
<proteinExistence type="inferred from homology"/>
<dbReference type="GO" id="GO:0033588">
    <property type="term" value="C:elongator holoenzyme complex"/>
    <property type="evidence" value="ECO:0007669"/>
    <property type="project" value="InterPro"/>
</dbReference>
<dbReference type="Proteomes" id="UP000593565">
    <property type="component" value="Unassembled WGS sequence"/>
</dbReference>
<comment type="pathway">
    <text evidence="1">tRNA modification; 5-methoxycarbonylmethyl-2-thiouridine-tRNA biosynthesis.</text>
</comment>
<evidence type="ECO:0000256" key="4">
    <source>
        <dbReference type="ARBA" id="ARBA00045027"/>
    </source>
</evidence>
<dbReference type="Gene3D" id="3.40.50.300">
    <property type="entry name" value="P-loop containing nucleotide triphosphate hydrolases"/>
    <property type="match status" value="1"/>
</dbReference>
<dbReference type="GO" id="GO:0002098">
    <property type="term" value="P:tRNA wobble uridine modification"/>
    <property type="evidence" value="ECO:0007669"/>
    <property type="project" value="InterPro"/>
</dbReference>
<sequence length="100" mass="11108">MFVELNSILNTSPDDVTQTEFILLSDRKADASFLIHHYLSFYLKAGCKVCFVGLVQSFSHYSAVAHRLGVNLVQAREKGQLVFVEALKASAAVMLDQTGW</sequence>
<evidence type="ECO:0000313" key="5">
    <source>
        <dbReference type="EMBL" id="KAF4076150.1"/>
    </source>
</evidence>
<dbReference type="EMBL" id="JAAGNN010000020">
    <property type="protein sequence ID" value="KAF4076150.1"/>
    <property type="molecule type" value="Genomic_DNA"/>
</dbReference>